<dbReference type="PANTHER" id="PTHR46429">
    <property type="entry name" value="23S RRNA (GUANOSINE-2'-O-)-METHYLTRANSFERASE RLMB"/>
    <property type="match status" value="1"/>
</dbReference>
<dbReference type="PANTHER" id="PTHR46429:SF1">
    <property type="entry name" value="23S RRNA (GUANOSINE-2'-O-)-METHYLTRANSFERASE RLMB"/>
    <property type="match status" value="1"/>
</dbReference>
<keyword evidence="2" id="KW-0808">Transferase</keyword>
<dbReference type="GO" id="GO:0032259">
    <property type="term" value="P:methylation"/>
    <property type="evidence" value="ECO:0007669"/>
    <property type="project" value="UniProtKB-KW"/>
</dbReference>
<accession>A0A1G2V602</accession>
<dbReference type="SUPFAM" id="SSF75217">
    <property type="entry name" value="alpha/beta knot"/>
    <property type="match status" value="1"/>
</dbReference>
<name>A0A1G2V602_9BACT</name>
<organism evidence="4 5">
    <name type="scientific">Candidatus Zambryskibacteria bacterium RIFOXYD2_FULL_43_10</name>
    <dbReference type="NCBI Taxonomy" id="1802782"/>
    <lineage>
        <taxon>Bacteria</taxon>
        <taxon>Candidatus Zambryskiibacteriota</taxon>
    </lineage>
</organism>
<dbReference type="Proteomes" id="UP000176868">
    <property type="component" value="Unassembled WGS sequence"/>
</dbReference>
<sequence length="161" mass="17606">MRVKDMKDCVLILDNLRSVENTGSIFRTADCLGVSKIVLIGTTPTPTDRFGRKRRDFAKISLGAEGIVRWESEKEIGSIISKLKEEGFEIVALEQIANAKNIRDFKPTNKFTLIVGNEVSGVSKKALDMSDAVVEISMMGAKESLNVSVATGVALFKLIRG</sequence>
<dbReference type="STRING" id="1802782.A2544_00930"/>
<dbReference type="InterPro" id="IPR001537">
    <property type="entry name" value="SpoU_MeTrfase"/>
</dbReference>
<evidence type="ECO:0000313" key="4">
    <source>
        <dbReference type="EMBL" id="OHB17048.1"/>
    </source>
</evidence>
<dbReference type="GO" id="GO:0003723">
    <property type="term" value="F:RNA binding"/>
    <property type="evidence" value="ECO:0007669"/>
    <property type="project" value="InterPro"/>
</dbReference>
<evidence type="ECO:0000256" key="2">
    <source>
        <dbReference type="ARBA" id="ARBA00022679"/>
    </source>
</evidence>
<dbReference type="GO" id="GO:0005829">
    <property type="term" value="C:cytosol"/>
    <property type="evidence" value="ECO:0007669"/>
    <property type="project" value="TreeGrafter"/>
</dbReference>
<keyword evidence="1" id="KW-0489">Methyltransferase</keyword>
<dbReference type="Gene3D" id="3.40.1280.10">
    <property type="match status" value="1"/>
</dbReference>
<proteinExistence type="predicted"/>
<gene>
    <name evidence="4" type="ORF">A2544_00930</name>
</gene>
<protein>
    <recommendedName>
        <fullName evidence="3">tRNA/rRNA methyltransferase SpoU type domain-containing protein</fullName>
    </recommendedName>
</protein>
<evidence type="ECO:0000313" key="5">
    <source>
        <dbReference type="Proteomes" id="UP000176868"/>
    </source>
</evidence>
<comment type="caution">
    <text evidence="4">The sequence shown here is derived from an EMBL/GenBank/DDBJ whole genome shotgun (WGS) entry which is preliminary data.</text>
</comment>
<dbReference type="GO" id="GO:0006396">
    <property type="term" value="P:RNA processing"/>
    <property type="evidence" value="ECO:0007669"/>
    <property type="project" value="InterPro"/>
</dbReference>
<dbReference type="InterPro" id="IPR029026">
    <property type="entry name" value="tRNA_m1G_MTases_N"/>
</dbReference>
<dbReference type="InterPro" id="IPR004441">
    <property type="entry name" value="rRNA_MeTrfase_TrmH"/>
</dbReference>
<evidence type="ECO:0000259" key="3">
    <source>
        <dbReference type="Pfam" id="PF00588"/>
    </source>
</evidence>
<dbReference type="Pfam" id="PF00588">
    <property type="entry name" value="SpoU_methylase"/>
    <property type="match status" value="1"/>
</dbReference>
<feature type="domain" description="tRNA/rRNA methyltransferase SpoU type" evidence="3">
    <location>
        <begin position="10"/>
        <end position="156"/>
    </location>
</feature>
<dbReference type="EMBL" id="MHWZ01000031">
    <property type="protein sequence ID" value="OHB17048.1"/>
    <property type="molecule type" value="Genomic_DNA"/>
</dbReference>
<dbReference type="AlphaFoldDB" id="A0A1G2V602"/>
<reference evidence="4 5" key="1">
    <citation type="journal article" date="2016" name="Nat. Commun.">
        <title>Thousands of microbial genomes shed light on interconnected biogeochemical processes in an aquifer system.</title>
        <authorList>
            <person name="Anantharaman K."/>
            <person name="Brown C.T."/>
            <person name="Hug L.A."/>
            <person name="Sharon I."/>
            <person name="Castelle C.J."/>
            <person name="Probst A.J."/>
            <person name="Thomas B.C."/>
            <person name="Singh A."/>
            <person name="Wilkins M.J."/>
            <person name="Karaoz U."/>
            <person name="Brodie E.L."/>
            <person name="Williams K.H."/>
            <person name="Hubbard S.S."/>
            <person name="Banfield J.F."/>
        </authorList>
    </citation>
    <scope>NUCLEOTIDE SEQUENCE [LARGE SCALE GENOMIC DNA]</scope>
</reference>
<evidence type="ECO:0000256" key="1">
    <source>
        <dbReference type="ARBA" id="ARBA00022603"/>
    </source>
</evidence>
<dbReference type="InterPro" id="IPR029028">
    <property type="entry name" value="Alpha/beta_knot_MTases"/>
</dbReference>
<dbReference type="GO" id="GO:0008173">
    <property type="term" value="F:RNA methyltransferase activity"/>
    <property type="evidence" value="ECO:0007669"/>
    <property type="project" value="InterPro"/>
</dbReference>